<comment type="caution">
    <text evidence="2">The sequence shown here is derived from an EMBL/GenBank/DDBJ whole genome shotgun (WGS) entry which is preliminary data.</text>
</comment>
<feature type="transmembrane region" description="Helical" evidence="1">
    <location>
        <begin position="255"/>
        <end position="273"/>
    </location>
</feature>
<keyword evidence="1" id="KW-0472">Membrane</keyword>
<feature type="transmembrane region" description="Helical" evidence="1">
    <location>
        <begin position="207"/>
        <end position="234"/>
    </location>
</feature>
<proteinExistence type="predicted"/>
<reference evidence="2" key="1">
    <citation type="submission" date="2023-10" db="EMBL/GenBank/DDBJ databases">
        <authorList>
            <person name="Chen Y."/>
            <person name="Shah S."/>
            <person name="Dougan E. K."/>
            <person name="Thang M."/>
            <person name="Chan C."/>
        </authorList>
    </citation>
    <scope>NUCLEOTIDE SEQUENCE [LARGE SCALE GENOMIC DNA]</scope>
</reference>
<accession>A0ABN9XCS3</accession>
<dbReference type="EMBL" id="CAUYUJ010020326">
    <property type="protein sequence ID" value="CAK0897387.1"/>
    <property type="molecule type" value="Genomic_DNA"/>
</dbReference>
<feature type="transmembrane region" description="Helical" evidence="1">
    <location>
        <begin position="128"/>
        <end position="154"/>
    </location>
</feature>
<feature type="transmembrane region" description="Helical" evidence="1">
    <location>
        <begin position="166"/>
        <end position="187"/>
    </location>
</feature>
<dbReference type="PANTHER" id="PTHR32195">
    <property type="entry name" value="OS07G0662800 PROTEIN"/>
    <property type="match status" value="1"/>
</dbReference>
<keyword evidence="3" id="KW-1185">Reference proteome</keyword>
<feature type="transmembrane region" description="Helical" evidence="1">
    <location>
        <begin position="320"/>
        <end position="340"/>
    </location>
</feature>
<evidence type="ECO:0000256" key="1">
    <source>
        <dbReference type="SAM" id="Phobius"/>
    </source>
</evidence>
<evidence type="ECO:0000313" key="3">
    <source>
        <dbReference type="Proteomes" id="UP001189429"/>
    </source>
</evidence>
<keyword evidence="1" id="KW-0812">Transmembrane</keyword>
<name>A0ABN9XCS3_9DINO</name>
<protein>
    <submittedName>
        <fullName evidence="2">Uncharacterized protein</fullName>
    </submittedName>
</protein>
<keyword evidence="1" id="KW-1133">Transmembrane helix</keyword>
<dbReference type="PANTHER" id="PTHR32195:SF26">
    <property type="entry name" value="TRYPTOPHAN OR TYROSINE TRANSPORTER PROTEIN"/>
    <property type="match status" value="1"/>
</dbReference>
<feature type="transmembrane region" description="Helical" evidence="1">
    <location>
        <begin position="85"/>
        <end position="108"/>
    </location>
</feature>
<evidence type="ECO:0000313" key="2">
    <source>
        <dbReference type="EMBL" id="CAK0897387.1"/>
    </source>
</evidence>
<sequence>MFTIVYAATRMSERTRHRAAAGGLLCLTTLSFLVCAGSVLAAQISKAGVLLAQPIGASVEGTTVAAALLMMAVTFGLEERTVVKLSTVFTGGVIASFAAVLAGALVAAQRLHPARLLRAEWGRLLPPVAALGGEVWVVNVFLQLLCFAEVVCLVCGRHGPGRPRAVLAAVWMGSVAPLAMATLWTTAAAVNMTPRSVSARMADPLEAFLTGSATTAVPVAVMAAFAILTTVIGTALAKRQFITGMIGEPSERGRLLISLGVLGVPSAIALFGGDLFYRAMAFFGEGYPALLLYGVAPPWLCWRLRRQDAAAPGRSRVRALLPGGSFALWLLSACGLGVLLTNSGRQYFHFCRFNVEGSRLIVVIRHAAAMTVVAKGDCAREFCLYTGLSPVGSAQRSRPNTRYSDMPCASEHVATLAVPVRSCTRLSARGRLGSASGLRGVQGPLPARRSAT</sequence>
<dbReference type="Proteomes" id="UP001189429">
    <property type="component" value="Unassembled WGS sequence"/>
</dbReference>
<gene>
    <name evidence="2" type="ORF">PCOR1329_LOCUS75578</name>
</gene>
<feature type="transmembrane region" description="Helical" evidence="1">
    <location>
        <begin position="279"/>
        <end position="300"/>
    </location>
</feature>
<organism evidence="2 3">
    <name type="scientific">Prorocentrum cordatum</name>
    <dbReference type="NCBI Taxonomy" id="2364126"/>
    <lineage>
        <taxon>Eukaryota</taxon>
        <taxon>Sar</taxon>
        <taxon>Alveolata</taxon>
        <taxon>Dinophyceae</taxon>
        <taxon>Prorocentrales</taxon>
        <taxon>Prorocentraceae</taxon>
        <taxon>Prorocentrum</taxon>
    </lineage>
</organism>
<feature type="transmembrane region" description="Helical" evidence="1">
    <location>
        <begin position="51"/>
        <end position="73"/>
    </location>
</feature>